<evidence type="ECO:0000256" key="1">
    <source>
        <dbReference type="ARBA" id="ARBA00022450"/>
    </source>
</evidence>
<comment type="caution">
    <text evidence="5">The sequence shown here is derived from an EMBL/GenBank/DDBJ whole genome shotgun (WGS) entry which is preliminary data.</text>
</comment>
<evidence type="ECO:0000313" key="6">
    <source>
        <dbReference type="Proteomes" id="UP000295157"/>
    </source>
</evidence>
<dbReference type="InterPro" id="IPR020806">
    <property type="entry name" value="PKS_PP-bd"/>
</dbReference>
<dbReference type="GO" id="GO:0004312">
    <property type="term" value="F:fatty acid synthase activity"/>
    <property type="evidence" value="ECO:0007669"/>
    <property type="project" value="TreeGrafter"/>
</dbReference>
<dbReference type="GO" id="GO:0006633">
    <property type="term" value="P:fatty acid biosynthetic process"/>
    <property type="evidence" value="ECO:0007669"/>
    <property type="project" value="TreeGrafter"/>
</dbReference>
<dbReference type="Pfam" id="PF00550">
    <property type="entry name" value="PP-binding"/>
    <property type="match status" value="1"/>
</dbReference>
<dbReference type="PROSITE" id="PS00012">
    <property type="entry name" value="PHOSPHOPANTETHEINE"/>
    <property type="match status" value="1"/>
</dbReference>
<dbReference type="SMART" id="SM00823">
    <property type="entry name" value="PKS_PP"/>
    <property type="match status" value="1"/>
</dbReference>
<protein>
    <recommendedName>
        <fullName evidence="4">Carrier domain-containing protein</fullName>
    </recommendedName>
</protein>
<dbReference type="PROSITE" id="PS50075">
    <property type="entry name" value="CARRIER"/>
    <property type="match status" value="1"/>
</dbReference>
<reference evidence="5 6" key="1">
    <citation type="submission" date="2019-02" db="EMBL/GenBank/DDBJ databases">
        <title>Draft genome sequences of novel Actinobacteria.</title>
        <authorList>
            <person name="Sahin N."/>
            <person name="Ay H."/>
            <person name="Saygin H."/>
        </authorList>
    </citation>
    <scope>NUCLEOTIDE SEQUENCE [LARGE SCALE GENOMIC DNA]</scope>
    <source>
        <strain evidence="5 6">KC201</strain>
    </source>
</reference>
<dbReference type="InterPro" id="IPR006162">
    <property type="entry name" value="Ppantetheine_attach_site"/>
</dbReference>
<dbReference type="RefSeq" id="WP_220449896.1">
    <property type="nucleotide sequence ID" value="NZ_SMJZ01000258.1"/>
</dbReference>
<evidence type="ECO:0000256" key="3">
    <source>
        <dbReference type="ARBA" id="ARBA00022679"/>
    </source>
</evidence>
<dbReference type="InterPro" id="IPR036736">
    <property type="entry name" value="ACP-like_sf"/>
</dbReference>
<evidence type="ECO:0000313" key="5">
    <source>
        <dbReference type="EMBL" id="TDB97715.1"/>
    </source>
</evidence>
<dbReference type="InterPro" id="IPR009081">
    <property type="entry name" value="PP-bd_ACP"/>
</dbReference>
<dbReference type="Gene3D" id="3.40.50.720">
    <property type="entry name" value="NAD(P)-binding Rossmann-like Domain"/>
    <property type="match status" value="1"/>
</dbReference>
<dbReference type="GO" id="GO:0031177">
    <property type="term" value="F:phosphopantetheine binding"/>
    <property type="evidence" value="ECO:0007669"/>
    <property type="project" value="InterPro"/>
</dbReference>
<sequence length="358" mass="36491">VLSGLTGESELAVRSGGVFARRLRPAPPRGTPLGREWRPGGTVLLAGPLDETATELARWAARNGADRVVLTEPATGLEGEPGVTVQAGLAAAASLLTPATVLNGHAVGGPGVNGHGTGGAGVNGHAAWVDGQGGAVTAVVCTTAEAARALDGPARTAGVPVFVMPAPARAAWGGDGAQAYEFFAALAEERSAAGHPALAVAAGLKEPGDAVSAIRQALHQGDRTLVVADPDWAALHADGHVRLLEEIPQAAGTDDESGEAVDDAAAFRRLLSDSPEDEHRDIVLGVVRGEAAAILQLPLPDAVEQDAEFFELGFSSMAAVELRNRLVELTGIEVAADAIYDYPTPAELAEHLLAEAMS</sequence>
<dbReference type="AlphaFoldDB" id="A0A4V2XI89"/>
<dbReference type="Gene3D" id="1.10.1200.10">
    <property type="entry name" value="ACP-like"/>
    <property type="match status" value="1"/>
</dbReference>
<evidence type="ECO:0000259" key="4">
    <source>
        <dbReference type="PROSITE" id="PS50075"/>
    </source>
</evidence>
<dbReference type="Proteomes" id="UP000295157">
    <property type="component" value="Unassembled WGS sequence"/>
</dbReference>
<dbReference type="InterPro" id="IPR050091">
    <property type="entry name" value="PKS_NRPS_Biosynth_Enz"/>
</dbReference>
<name>A0A4V2XI89_9ACTN</name>
<accession>A0A4V2XI89</accession>
<gene>
    <name evidence="5" type="ORF">E1267_39530</name>
</gene>
<keyword evidence="6" id="KW-1185">Reference proteome</keyword>
<proteinExistence type="predicted"/>
<dbReference type="SMART" id="SM01294">
    <property type="entry name" value="PKS_PP_betabranch"/>
    <property type="match status" value="1"/>
</dbReference>
<dbReference type="PANTHER" id="PTHR43775:SF51">
    <property type="entry name" value="INACTIVE PHENOLPHTHIOCEROL SYNTHESIS POLYKETIDE SYNTHASE TYPE I PKS1-RELATED"/>
    <property type="match status" value="1"/>
</dbReference>
<dbReference type="SUPFAM" id="SSF47336">
    <property type="entry name" value="ACP-like"/>
    <property type="match status" value="1"/>
</dbReference>
<dbReference type="EMBL" id="SMJZ01000258">
    <property type="protein sequence ID" value="TDB97715.1"/>
    <property type="molecule type" value="Genomic_DNA"/>
</dbReference>
<evidence type="ECO:0000256" key="2">
    <source>
        <dbReference type="ARBA" id="ARBA00022553"/>
    </source>
</evidence>
<feature type="non-terminal residue" evidence="5">
    <location>
        <position position="1"/>
    </location>
</feature>
<feature type="domain" description="Carrier" evidence="4">
    <location>
        <begin position="281"/>
        <end position="356"/>
    </location>
</feature>
<keyword evidence="3" id="KW-0808">Transferase</keyword>
<organism evidence="5 6">
    <name type="scientific">Nonomuraea longispora</name>
    <dbReference type="NCBI Taxonomy" id="1848320"/>
    <lineage>
        <taxon>Bacteria</taxon>
        <taxon>Bacillati</taxon>
        <taxon>Actinomycetota</taxon>
        <taxon>Actinomycetes</taxon>
        <taxon>Streptosporangiales</taxon>
        <taxon>Streptosporangiaceae</taxon>
        <taxon>Nonomuraea</taxon>
    </lineage>
</organism>
<dbReference type="PANTHER" id="PTHR43775">
    <property type="entry name" value="FATTY ACID SYNTHASE"/>
    <property type="match status" value="1"/>
</dbReference>
<keyword evidence="1" id="KW-0596">Phosphopantetheine</keyword>
<keyword evidence="2" id="KW-0597">Phosphoprotein</keyword>